<dbReference type="EMBL" id="JAMKFB020000013">
    <property type="protein sequence ID" value="KAL0178496.1"/>
    <property type="molecule type" value="Genomic_DNA"/>
</dbReference>
<dbReference type="Proteomes" id="UP001529510">
    <property type="component" value="Unassembled WGS sequence"/>
</dbReference>
<comment type="caution">
    <text evidence="1">The sequence shown here is derived from an EMBL/GenBank/DDBJ whole genome shotgun (WGS) entry which is preliminary data.</text>
</comment>
<evidence type="ECO:0000313" key="1">
    <source>
        <dbReference type="EMBL" id="KAL0178496.1"/>
    </source>
</evidence>
<dbReference type="PANTHER" id="PTHR36498:SF1">
    <property type="entry name" value="TATA-BINDING PROTEIN-ASSOCIATED FACTOR 172"/>
    <property type="match status" value="1"/>
</dbReference>
<name>A0ABD0PXH3_CIRMR</name>
<evidence type="ECO:0000313" key="2">
    <source>
        <dbReference type="Proteomes" id="UP001529510"/>
    </source>
</evidence>
<dbReference type="InterPro" id="IPR038718">
    <property type="entry name" value="SNF2-like_sf"/>
</dbReference>
<dbReference type="AlphaFoldDB" id="A0ABD0PXH3"/>
<accession>A0ABD0PXH3</accession>
<feature type="non-terminal residue" evidence="1">
    <location>
        <position position="1"/>
    </location>
</feature>
<protein>
    <submittedName>
        <fullName evidence="1">Uncharacterized protein</fullName>
    </submittedName>
</protein>
<gene>
    <name evidence="1" type="ORF">M9458_027390</name>
</gene>
<dbReference type="InterPro" id="IPR044972">
    <property type="entry name" value="Mot1"/>
</dbReference>
<proteinExistence type="predicted"/>
<dbReference type="Gene3D" id="3.40.50.10810">
    <property type="entry name" value="Tandem AAA-ATPase domain"/>
    <property type="match status" value="1"/>
</dbReference>
<organism evidence="1 2">
    <name type="scientific">Cirrhinus mrigala</name>
    <name type="common">Mrigala</name>
    <dbReference type="NCBI Taxonomy" id="683832"/>
    <lineage>
        <taxon>Eukaryota</taxon>
        <taxon>Metazoa</taxon>
        <taxon>Chordata</taxon>
        <taxon>Craniata</taxon>
        <taxon>Vertebrata</taxon>
        <taxon>Euteleostomi</taxon>
        <taxon>Actinopterygii</taxon>
        <taxon>Neopterygii</taxon>
        <taxon>Teleostei</taxon>
        <taxon>Ostariophysi</taxon>
        <taxon>Cypriniformes</taxon>
        <taxon>Cyprinidae</taxon>
        <taxon>Labeoninae</taxon>
        <taxon>Labeonini</taxon>
        <taxon>Cirrhinus</taxon>
    </lineage>
</organism>
<keyword evidence="2" id="KW-1185">Reference proteome</keyword>
<reference evidence="1 2" key="1">
    <citation type="submission" date="2024-05" db="EMBL/GenBank/DDBJ databases">
        <title>Genome sequencing and assembly of Indian major carp, Cirrhinus mrigala (Hamilton, 1822).</title>
        <authorList>
            <person name="Mohindra V."/>
            <person name="Chowdhury L.M."/>
            <person name="Lal K."/>
            <person name="Jena J.K."/>
        </authorList>
    </citation>
    <scope>NUCLEOTIDE SEQUENCE [LARGE SCALE GENOMIC DNA]</scope>
    <source>
        <strain evidence="1">CM1030</strain>
        <tissue evidence="1">Blood</tissue>
    </source>
</reference>
<dbReference type="PANTHER" id="PTHR36498">
    <property type="entry name" value="TATA-BINDING PROTEIN-ASSOCIATED FACTOR 172"/>
    <property type="match status" value="1"/>
</dbReference>
<sequence>NNVLELWSLFDFLMPGFLGTERQFAARYGKPILASRDAKSSSREQEAGVVLLIVAQASQSEALLELLMLYTKRITK</sequence>